<gene>
    <name evidence="1" type="ORF">ES288_A10G278100v1</name>
</gene>
<dbReference type="AlphaFoldDB" id="A0A5D2F396"/>
<sequence>MATLQRTAVRRSDLGDVETKRQKFLREADPLVPFWFTPEASSIHQELKQLWVYWASNFGLI</sequence>
<dbReference type="Proteomes" id="UP000323506">
    <property type="component" value="Chromosome A10"/>
</dbReference>
<name>A0A5D2F396_GOSDA</name>
<evidence type="ECO:0000313" key="2">
    <source>
        <dbReference type="Proteomes" id="UP000323506"/>
    </source>
</evidence>
<reference evidence="1 2" key="1">
    <citation type="submission" date="2019-06" db="EMBL/GenBank/DDBJ databases">
        <title>WGS assembly of Gossypium darwinii.</title>
        <authorList>
            <person name="Chen Z.J."/>
            <person name="Sreedasyam A."/>
            <person name="Ando A."/>
            <person name="Song Q."/>
            <person name="De L."/>
            <person name="Hulse-Kemp A."/>
            <person name="Ding M."/>
            <person name="Ye W."/>
            <person name="Kirkbride R."/>
            <person name="Jenkins J."/>
            <person name="Plott C."/>
            <person name="Lovell J."/>
            <person name="Lin Y.-M."/>
            <person name="Vaughn R."/>
            <person name="Liu B."/>
            <person name="Li W."/>
            <person name="Simpson S."/>
            <person name="Scheffler B."/>
            <person name="Saski C."/>
            <person name="Grover C."/>
            <person name="Hu G."/>
            <person name="Conover J."/>
            <person name="Carlson J."/>
            <person name="Shu S."/>
            <person name="Boston L."/>
            <person name="Williams M."/>
            <person name="Peterson D."/>
            <person name="Mcgee K."/>
            <person name="Jones D."/>
            <person name="Wendel J."/>
            <person name="Stelly D."/>
            <person name="Grimwood J."/>
            <person name="Schmutz J."/>
        </authorList>
    </citation>
    <scope>NUCLEOTIDE SEQUENCE [LARGE SCALE GENOMIC DNA]</scope>
    <source>
        <strain evidence="1">1808015.09</strain>
    </source>
</reference>
<evidence type="ECO:0000313" key="1">
    <source>
        <dbReference type="EMBL" id="TYH00454.1"/>
    </source>
</evidence>
<organism evidence="1 2">
    <name type="scientific">Gossypium darwinii</name>
    <name type="common">Darwin's cotton</name>
    <name type="synonym">Gossypium barbadense var. darwinii</name>
    <dbReference type="NCBI Taxonomy" id="34276"/>
    <lineage>
        <taxon>Eukaryota</taxon>
        <taxon>Viridiplantae</taxon>
        <taxon>Streptophyta</taxon>
        <taxon>Embryophyta</taxon>
        <taxon>Tracheophyta</taxon>
        <taxon>Spermatophyta</taxon>
        <taxon>Magnoliopsida</taxon>
        <taxon>eudicotyledons</taxon>
        <taxon>Gunneridae</taxon>
        <taxon>Pentapetalae</taxon>
        <taxon>rosids</taxon>
        <taxon>malvids</taxon>
        <taxon>Malvales</taxon>
        <taxon>Malvaceae</taxon>
        <taxon>Malvoideae</taxon>
        <taxon>Gossypium</taxon>
    </lineage>
</organism>
<keyword evidence="2" id="KW-1185">Reference proteome</keyword>
<proteinExistence type="predicted"/>
<protein>
    <submittedName>
        <fullName evidence="1">Uncharacterized protein</fullName>
    </submittedName>
</protein>
<dbReference type="EMBL" id="CM017697">
    <property type="protein sequence ID" value="TYH00454.1"/>
    <property type="molecule type" value="Genomic_DNA"/>
</dbReference>
<accession>A0A5D2F396</accession>